<dbReference type="PANTHER" id="PTHR16165:SF5">
    <property type="entry name" value="NXPE FAMILY MEMBER 3"/>
    <property type="match status" value="1"/>
</dbReference>
<dbReference type="EMBL" id="CAJHNH020008542">
    <property type="protein sequence ID" value="CAG5136527.1"/>
    <property type="molecule type" value="Genomic_DNA"/>
</dbReference>
<dbReference type="OrthoDB" id="8675562at2759"/>
<evidence type="ECO:0000313" key="3">
    <source>
        <dbReference type="Proteomes" id="UP000678393"/>
    </source>
</evidence>
<sequence length="270" mass="30947">NENVTRLTSSQNCSSVPPRLTWEQPEPTGYLYKGLWHSYLCRRPERVTKSCLRNINIIFLGDSNARQLYEDISPRSSCKEQIIKQYSSWHKPLKCINKDLNFTLEWIPHSNPFRTSHLVWAGLDWIKASNRVIDEVPSTGRYLIHIHHYLHAASAHLSAHISMMVAIKESLSKLLKRNSNVIVVIQGAHVAWELGSKITYMQGDGLRRVFTDIHYELFKDMRDQVFYLQTADITIAALNSNAHPPFNWQISNMVTGFICVVDDNGSLGGR</sequence>
<comment type="caution">
    <text evidence="2">The sequence shown here is derived from an EMBL/GenBank/DDBJ whole genome shotgun (WGS) entry which is preliminary data.</text>
</comment>
<dbReference type="Pfam" id="PF24536">
    <property type="entry name" value="NXPE4_C"/>
    <property type="match status" value="1"/>
</dbReference>
<dbReference type="Proteomes" id="UP000678393">
    <property type="component" value="Unassembled WGS sequence"/>
</dbReference>
<proteinExistence type="predicted"/>
<gene>
    <name evidence="2" type="ORF">CUNI_LOCUS22085</name>
</gene>
<evidence type="ECO:0000313" key="2">
    <source>
        <dbReference type="EMBL" id="CAG5136527.1"/>
    </source>
</evidence>
<protein>
    <recommendedName>
        <fullName evidence="1">NXPE C-terminal domain-containing protein</fullName>
    </recommendedName>
</protein>
<reference evidence="2" key="1">
    <citation type="submission" date="2021-04" db="EMBL/GenBank/DDBJ databases">
        <authorList>
            <consortium name="Molecular Ecology Group"/>
        </authorList>
    </citation>
    <scope>NUCLEOTIDE SEQUENCE</scope>
</reference>
<accession>A0A8S4A405</accession>
<keyword evidence="3" id="KW-1185">Reference proteome</keyword>
<dbReference type="AlphaFoldDB" id="A0A8S4A405"/>
<feature type="domain" description="NXPE C-terminal" evidence="1">
    <location>
        <begin position="36"/>
        <end position="259"/>
    </location>
</feature>
<organism evidence="2 3">
    <name type="scientific">Candidula unifasciata</name>
    <dbReference type="NCBI Taxonomy" id="100452"/>
    <lineage>
        <taxon>Eukaryota</taxon>
        <taxon>Metazoa</taxon>
        <taxon>Spiralia</taxon>
        <taxon>Lophotrochozoa</taxon>
        <taxon>Mollusca</taxon>
        <taxon>Gastropoda</taxon>
        <taxon>Heterobranchia</taxon>
        <taxon>Euthyneura</taxon>
        <taxon>Panpulmonata</taxon>
        <taxon>Eupulmonata</taxon>
        <taxon>Stylommatophora</taxon>
        <taxon>Helicina</taxon>
        <taxon>Helicoidea</taxon>
        <taxon>Geomitridae</taxon>
        <taxon>Candidula</taxon>
    </lineage>
</organism>
<dbReference type="PANTHER" id="PTHR16165">
    <property type="entry name" value="NXPE FAMILY MEMBER"/>
    <property type="match status" value="1"/>
</dbReference>
<dbReference type="InterPro" id="IPR057106">
    <property type="entry name" value="NXPE4_C"/>
</dbReference>
<feature type="non-terminal residue" evidence="2">
    <location>
        <position position="1"/>
    </location>
</feature>
<evidence type="ECO:0000259" key="1">
    <source>
        <dbReference type="Pfam" id="PF24536"/>
    </source>
</evidence>
<name>A0A8S4A405_9EUPU</name>